<protein>
    <submittedName>
        <fullName evidence="11">Sodium/potassium/calcium exchanger 4</fullName>
    </submittedName>
</protein>
<keyword evidence="10" id="KW-1185">Reference proteome</keyword>
<evidence type="ECO:0000256" key="8">
    <source>
        <dbReference type="SAM" id="Phobius"/>
    </source>
</evidence>
<feature type="transmembrane region" description="Helical" evidence="8">
    <location>
        <begin position="99"/>
        <end position="120"/>
    </location>
</feature>
<feature type="non-terminal residue" evidence="11">
    <location>
        <position position="260"/>
    </location>
</feature>
<dbReference type="Gene3D" id="1.20.1420.30">
    <property type="entry name" value="NCX, central ion-binding region"/>
    <property type="match status" value="1"/>
</dbReference>
<organism evidence="10 11">
    <name type="scientific">Lingula anatina</name>
    <name type="common">Brachiopod</name>
    <name type="synonym">Lingula unguis</name>
    <dbReference type="NCBI Taxonomy" id="7574"/>
    <lineage>
        <taxon>Eukaryota</taxon>
        <taxon>Metazoa</taxon>
        <taxon>Spiralia</taxon>
        <taxon>Lophotrochozoa</taxon>
        <taxon>Brachiopoda</taxon>
        <taxon>Linguliformea</taxon>
        <taxon>Lingulata</taxon>
        <taxon>Lingulida</taxon>
        <taxon>Linguloidea</taxon>
        <taxon>Lingulidae</taxon>
        <taxon>Lingula</taxon>
    </lineage>
</organism>
<evidence type="ECO:0000256" key="4">
    <source>
        <dbReference type="ARBA" id="ARBA00022568"/>
    </source>
</evidence>
<dbReference type="GeneID" id="106156974"/>
<evidence type="ECO:0000256" key="3">
    <source>
        <dbReference type="ARBA" id="ARBA00022449"/>
    </source>
</evidence>
<dbReference type="GO" id="GO:0005886">
    <property type="term" value="C:plasma membrane"/>
    <property type="evidence" value="ECO:0007669"/>
    <property type="project" value="TreeGrafter"/>
</dbReference>
<comment type="subcellular location">
    <subcellularLocation>
        <location evidence="1">Membrane</location>
        <topology evidence="1">Multi-pass membrane protein</topology>
    </subcellularLocation>
</comment>
<dbReference type="PANTHER" id="PTHR10846:SF73">
    <property type="entry name" value="SODIUM_CALCIUM EXCHANGER MEMBRANE REGION DOMAIN-CONTAINING PROTEIN"/>
    <property type="match status" value="1"/>
</dbReference>
<dbReference type="InterPro" id="IPR044880">
    <property type="entry name" value="NCX_ion-bd_dom_sf"/>
</dbReference>
<dbReference type="GO" id="GO:0005262">
    <property type="term" value="F:calcium channel activity"/>
    <property type="evidence" value="ECO:0007669"/>
    <property type="project" value="TreeGrafter"/>
</dbReference>
<keyword evidence="4" id="KW-0813">Transport</keyword>
<dbReference type="InterPro" id="IPR004481">
    <property type="entry name" value="K/Na/Ca-exchanger"/>
</dbReference>
<feature type="domain" description="Sodium/calcium exchanger membrane region" evidence="9">
    <location>
        <begin position="107"/>
        <end position="249"/>
    </location>
</feature>
<comment type="similarity">
    <text evidence="2">Belongs to the Ca(2+):cation antiporter (CaCA) (TC 2.A.19) family. SLC24A subfamily.</text>
</comment>
<dbReference type="OrthoDB" id="2127281at2759"/>
<keyword evidence="6 8" id="KW-1133">Transmembrane helix</keyword>
<keyword evidence="3" id="KW-0050">Antiport</keyword>
<dbReference type="PANTHER" id="PTHR10846">
    <property type="entry name" value="SODIUM/POTASSIUM/CALCIUM EXCHANGER"/>
    <property type="match status" value="1"/>
</dbReference>
<feature type="transmembrane region" description="Helical" evidence="8">
    <location>
        <begin position="20"/>
        <end position="39"/>
    </location>
</feature>
<evidence type="ECO:0000313" key="10">
    <source>
        <dbReference type="Proteomes" id="UP000085678"/>
    </source>
</evidence>
<keyword evidence="4" id="KW-0406">Ion transport</keyword>
<dbReference type="GO" id="GO:0006874">
    <property type="term" value="P:intracellular calcium ion homeostasis"/>
    <property type="evidence" value="ECO:0007669"/>
    <property type="project" value="TreeGrafter"/>
</dbReference>
<keyword evidence="4" id="KW-0106">Calcium</keyword>
<dbReference type="FunFam" id="1.20.1420.30:FF:000004">
    <property type="entry name" value="Sodium/potassium/calcium exchanger 2 isoform 1"/>
    <property type="match status" value="1"/>
</dbReference>
<dbReference type="Proteomes" id="UP000085678">
    <property type="component" value="Unplaced"/>
</dbReference>
<dbReference type="KEGG" id="lak:106156974"/>
<feature type="transmembrane region" description="Helical" evidence="8">
    <location>
        <begin position="230"/>
        <end position="250"/>
    </location>
</feature>
<name>A0A1S3HP95_LINAN</name>
<dbReference type="STRING" id="7574.A0A1S3HP95"/>
<feature type="transmembrane region" description="Helical" evidence="8">
    <location>
        <begin position="172"/>
        <end position="198"/>
    </location>
</feature>
<keyword evidence="4" id="KW-0109">Calcium transport</keyword>
<evidence type="ECO:0000259" key="9">
    <source>
        <dbReference type="Pfam" id="PF01699"/>
    </source>
</evidence>
<evidence type="ECO:0000256" key="2">
    <source>
        <dbReference type="ARBA" id="ARBA00005364"/>
    </source>
</evidence>
<evidence type="ECO:0000256" key="5">
    <source>
        <dbReference type="ARBA" id="ARBA00022692"/>
    </source>
</evidence>
<dbReference type="GO" id="GO:0008273">
    <property type="term" value="F:calcium, potassium:sodium antiporter activity"/>
    <property type="evidence" value="ECO:0007669"/>
    <property type="project" value="TreeGrafter"/>
</dbReference>
<proteinExistence type="inferred from homology"/>
<reference evidence="11" key="1">
    <citation type="submission" date="2025-08" db="UniProtKB">
        <authorList>
            <consortium name="RefSeq"/>
        </authorList>
    </citation>
    <scope>IDENTIFICATION</scope>
    <source>
        <tissue evidence="11">Gonads</tissue>
    </source>
</reference>
<keyword evidence="5 8" id="KW-0812">Transmembrane</keyword>
<sequence>MGKEARTRNVWRQRRKRREVIFLVLAGLMLCATIVVQILKPAGRSVEVSAVDGRTQHNEGSRVKRAIELSATEEPQNCTKRSVEEFPPDLFTLEQKQRYGLIFLHCLGALYMFSALAIVCDDYFVPSLEHICTRLGLSPDVAGATFMAAGSSAPELATSIIGVFIAQSDVGLGTIVGSAVFNILIIVAMCSLFAGMVIPLTWWPLFRDCSYYALSVIVLTVVIQDGEVHWYEALIMFTMYILYVTFMYFNPRVSSWAIAK</sequence>
<evidence type="ECO:0000256" key="6">
    <source>
        <dbReference type="ARBA" id="ARBA00022989"/>
    </source>
</evidence>
<dbReference type="RefSeq" id="XP_013387873.1">
    <property type="nucleotide sequence ID" value="XM_013532419.1"/>
</dbReference>
<evidence type="ECO:0000256" key="1">
    <source>
        <dbReference type="ARBA" id="ARBA00004141"/>
    </source>
</evidence>
<dbReference type="Pfam" id="PF01699">
    <property type="entry name" value="Na_Ca_ex"/>
    <property type="match status" value="1"/>
</dbReference>
<keyword evidence="7 8" id="KW-0472">Membrane</keyword>
<evidence type="ECO:0000313" key="11">
    <source>
        <dbReference type="RefSeq" id="XP_013387873.1"/>
    </source>
</evidence>
<dbReference type="InterPro" id="IPR004837">
    <property type="entry name" value="NaCa_Exmemb"/>
</dbReference>
<evidence type="ECO:0000256" key="7">
    <source>
        <dbReference type="ARBA" id="ARBA00023136"/>
    </source>
</evidence>
<gene>
    <name evidence="11" type="primary">LOC106156974</name>
</gene>
<dbReference type="InParanoid" id="A0A1S3HP95"/>
<dbReference type="AlphaFoldDB" id="A0A1S3HP95"/>
<accession>A0A1S3HP95</accession>